<dbReference type="GO" id="GO:0004022">
    <property type="term" value="F:alcohol dehydrogenase (NAD+) activity"/>
    <property type="evidence" value="ECO:0007669"/>
    <property type="project" value="UniProtKB-EC"/>
</dbReference>
<accession>A0A6S6SZK3</accession>
<dbReference type="InterPro" id="IPR035873">
    <property type="entry name" value="PhpC"/>
</dbReference>
<proteinExistence type="inferred from homology"/>
<evidence type="ECO:0000313" key="7">
    <source>
        <dbReference type="EMBL" id="CAA6812491.1"/>
    </source>
</evidence>
<evidence type="ECO:0000259" key="6">
    <source>
        <dbReference type="Pfam" id="PF25137"/>
    </source>
</evidence>
<evidence type="ECO:0000256" key="3">
    <source>
        <dbReference type="ARBA" id="ARBA00023002"/>
    </source>
</evidence>
<dbReference type="PANTHER" id="PTHR11496">
    <property type="entry name" value="ALCOHOL DEHYDROGENASE"/>
    <property type="match status" value="1"/>
</dbReference>
<dbReference type="CDD" id="cd08182">
    <property type="entry name" value="HEPD"/>
    <property type="match status" value="1"/>
</dbReference>
<organism evidence="7">
    <name type="scientific">uncultured Sulfurovum sp</name>
    <dbReference type="NCBI Taxonomy" id="269237"/>
    <lineage>
        <taxon>Bacteria</taxon>
        <taxon>Pseudomonadati</taxon>
        <taxon>Campylobacterota</taxon>
        <taxon>Epsilonproteobacteria</taxon>
        <taxon>Campylobacterales</taxon>
        <taxon>Sulfurovaceae</taxon>
        <taxon>Sulfurovum</taxon>
        <taxon>environmental samples</taxon>
    </lineage>
</organism>
<dbReference type="GO" id="GO:0046872">
    <property type="term" value="F:metal ion binding"/>
    <property type="evidence" value="ECO:0007669"/>
    <property type="project" value="InterPro"/>
</dbReference>
<keyword evidence="3 7" id="KW-0560">Oxidoreductase</keyword>
<evidence type="ECO:0000259" key="5">
    <source>
        <dbReference type="Pfam" id="PF00465"/>
    </source>
</evidence>
<evidence type="ECO:0000256" key="4">
    <source>
        <dbReference type="ARBA" id="ARBA00023027"/>
    </source>
</evidence>
<dbReference type="Pfam" id="PF25137">
    <property type="entry name" value="ADH_Fe_C"/>
    <property type="match status" value="1"/>
</dbReference>
<reference evidence="7" key="1">
    <citation type="submission" date="2020-01" db="EMBL/GenBank/DDBJ databases">
        <authorList>
            <person name="Meier V. D."/>
            <person name="Meier V D."/>
        </authorList>
    </citation>
    <scope>NUCLEOTIDE SEQUENCE</scope>
    <source>
        <strain evidence="7">HLG_WM_MAG_01</strain>
    </source>
</reference>
<dbReference type="InterPro" id="IPR056798">
    <property type="entry name" value="ADH_Fe_C"/>
</dbReference>
<dbReference type="Gene3D" id="3.40.50.1970">
    <property type="match status" value="1"/>
</dbReference>
<dbReference type="GO" id="GO:0017000">
    <property type="term" value="P:antibiotic biosynthetic process"/>
    <property type="evidence" value="ECO:0007669"/>
    <property type="project" value="InterPro"/>
</dbReference>
<dbReference type="EC" id="1.1.1.1" evidence="7"/>
<dbReference type="InterPro" id="IPR001670">
    <property type="entry name" value="ADH_Fe/GldA"/>
</dbReference>
<sequence length="357" mass="39825">MLDNFSYSMPTKIVYGIDKLSDIDTYIDGRKTLLITSEGFVKRGLVDRLNALTKDIVGVISEVKSHPEFKDLESTYNKIREIDFDIILAIGGGSVLDASKFFSVQNDQKEYQFVEDIIKAKIEKKGYEVVPIISVPTTSGTGSEVTPWATIWDMDEKKKYSLHLPELFSEVALYDPVLTLSVPKDITIQTGLDTLSHALESIWNKNANPITINYAIQSSKLVMDNLVKLSTDLENLEYRNNIMKACMYAGLAFSNTQTAIAHGMSYYITAHKGVDHGIACSFTLPLLIDNIIGKYPFIDKALVDIFGELSSRKLREVLAELGISTEFGEYGITNHELALLQDSLKNNQRADNSLVSL</sequence>
<dbReference type="PROSITE" id="PS00913">
    <property type="entry name" value="ADH_IRON_1"/>
    <property type="match status" value="1"/>
</dbReference>
<evidence type="ECO:0000256" key="1">
    <source>
        <dbReference type="ARBA" id="ARBA00001962"/>
    </source>
</evidence>
<dbReference type="InterPro" id="IPR018211">
    <property type="entry name" value="ADH_Fe_CS"/>
</dbReference>
<gene>
    <name evidence="7" type="ORF">HELGO_WM293</name>
</gene>
<dbReference type="InterPro" id="IPR039697">
    <property type="entry name" value="Alcohol_dehydrogenase_Fe"/>
</dbReference>
<name>A0A6S6SZK3_9BACT</name>
<dbReference type="PANTHER" id="PTHR11496:SF102">
    <property type="entry name" value="ALCOHOL DEHYDROGENASE 4"/>
    <property type="match status" value="1"/>
</dbReference>
<dbReference type="Gene3D" id="1.20.1090.10">
    <property type="entry name" value="Dehydroquinate synthase-like - alpha domain"/>
    <property type="match status" value="1"/>
</dbReference>
<evidence type="ECO:0000256" key="2">
    <source>
        <dbReference type="ARBA" id="ARBA00007358"/>
    </source>
</evidence>
<dbReference type="SUPFAM" id="SSF56796">
    <property type="entry name" value="Dehydroquinate synthase-like"/>
    <property type="match status" value="1"/>
</dbReference>
<dbReference type="Pfam" id="PF00465">
    <property type="entry name" value="Fe-ADH"/>
    <property type="match status" value="1"/>
</dbReference>
<dbReference type="EMBL" id="CACVAS010000058">
    <property type="protein sequence ID" value="CAA6812491.1"/>
    <property type="molecule type" value="Genomic_DNA"/>
</dbReference>
<feature type="domain" description="Fe-containing alcohol dehydrogenase-like C-terminal" evidence="6">
    <location>
        <begin position="187"/>
        <end position="342"/>
    </location>
</feature>
<dbReference type="AlphaFoldDB" id="A0A6S6SZK3"/>
<keyword evidence="4" id="KW-0520">NAD</keyword>
<feature type="domain" description="Alcohol dehydrogenase iron-type/glycerol dehydrogenase GldA" evidence="5">
    <location>
        <begin position="10"/>
        <end position="176"/>
    </location>
</feature>
<comment type="cofactor">
    <cofactor evidence="1">
        <name>Fe cation</name>
        <dbReference type="ChEBI" id="CHEBI:24875"/>
    </cofactor>
</comment>
<comment type="similarity">
    <text evidence="2">Belongs to the iron-containing alcohol dehydrogenase family.</text>
</comment>
<dbReference type="FunFam" id="3.40.50.1970:FF:000003">
    <property type="entry name" value="Alcohol dehydrogenase, iron-containing"/>
    <property type="match status" value="1"/>
</dbReference>
<protein>
    <submittedName>
        <fullName evidence="7">Alcohol dehydrogenase (EC)</fullName>
        <ecNumber evidence="7">1.1.1.1</ecNumber>
    </submittedName>
</protein>